<feature type="region of interest" description="Disordered" evidence="1">
    <location>
        <begin position="164"/>
        <end position="194"/>
    </location>
</feature>
<dbReference type="EMBL" id="KZ678155">
    <property type="protein sequence ID" value="PSN59559.1"/>
    <property type="molecule type" value="Genomic_DNA"/>
</dbReference>
<evidence type="ECO:0000256" key="1">
    <source>
        <dbReference type="SAM" id="MobiDB-lite"/>
    </source>
</evidence>
<name>A0A2T2N2G1_CORCC</name>
<feature type="region of interest" description="Disordered" evidence="1">
    <location>
        <begin position="1"/>
        <end position="23"/>
    </location>
</feature>
<protein>
    <submittedName>
        <fullName evidence="2">Uncharacterized protein</fullName>
    </submittedName>
</protein>
<dbReference type="AlphaFoldDB" id="A0A2T2N2G1"/>
<keyword evidence="3" id="KW-1185">Reference proteome</keyword>
<reference evidence="2 3" key="1">
    <citation type="journal article" date="2018" name="Front. Microbiol.">
        <title>Genome-Wide Analysis of Corynespora cassiicola Leaf Fall Disease Putative Effectors.</title>
        <authorList>
            <person name="Lopez D."/>
            <person name="Ribeiro S."/>
            <person name="Label P."/>
            <person name="Fumanal B."/>
            <person name="Venisse J.S."/>
            <person name="Kohler A."/>
            <person name="de Oliveira R.R."/>
            <person name="Labutti K."/>
            <person name="Lipzen A."/>
            <person name="Lail K."/>
            <person name="Bauer D."/>
            <person name="Ohm R.A."/>
            <person name="Barry K.W."/>
            <person name="Spatafora J."/>
            <person name="Grigoriev I.V."/>
            <person name="Martin F.M."/>
            <person name="Pujade-Renaud V."/>
        </authorList>
    </citation>
    <scope>NUCLEOTIDE SEQUENCE [LARGE SCALE GENOMIC DNA]</scope>
    <source>
        <strain evidence="2 3">Philippines</strain>
    </source>
</reference>
<proteinExistence type="predicted"/>
<dbReference type="Proteomes" id="UP000240883">
    <property type="component" value="Unassembled WGS sequence"/>
</dbReference>
<organism evidence="2 3">
    <name type="scientific">Corynespora cassiicola Philippines</name>
    <dbReference type="NCBI Taxonomy" id="1448308"/>
    <lineage>
        <taxon>Eukaryota</taxon>
        <taxon>Fungi</taxon>
        <taxon>Dikarya</taxon>
        <taxon>Ascomycota</taxon>
        <taxon>Pezizomycotina</taxon>
        <taxon>Dothideomycetes</taxon>
        <taxon>Pleosporomycetidae</taxon>
        <taxon>Pleosporales</taxon>
        <taxon>Corynesporascaceae</taxon>
        <taxon>Corynespora</taxon>
    </lineage>
</organism>
<evidence type="ECO:0000313" key="2">
    <source>
        <dbReference type="EMBL" id="PSN59559.1"/>
    </source>
</evidence>
<feature type="compositionally biased region" description="Polar residues" evidence="1">
    <location>
        <begin position="171"/>
        <end position="188"/>
    </location>
</feature>
<accession>A0A2T2N2G1</accession>
<evidence type="ECO:0000313" key="3">
    <source>
        <dbReference type="Proteomes" id="UP000240883"/>
    </source>
</evidence>
<gene>
    <name evidence="2" type="ORF">BS50DRAFT_230067</name>
</gene>
<sequence>MHARLHSTTPEPPQRRPCHRGFENRHGADGTSGLCLCRAASVLCLNVLHGCIAHSEAVAAAPMPGERRCCRNCCTMRTSSLGSARSPAAPASCTPHPLPVPLSGHTLRGRCGLNCCRQPTPLILEPVVLGPVSPRLALTAPASLRAPQPRPSCAPLGRSSRALARDVAASGNPSPTSLHVAPQHSTGPLPTWAPGQSGLQTHVFSSLGAILFCISDRGSGGGGSCPSIRSARPYAIGFLGSMPKHHSQSHPKYNTTVCVHP</sequence>